<dbReference type="GO" id="GO:0043130">
    <property type="term" value="F:ubiquitin binding"/>
    <property type="evidence" value="ECO:0007669"/>
    <property type="project" value="InterPro"/>
</dbReference>
<dbReference type="EMBL" id="CACSLK010011299">
    <property type="protein sequence ID" value="CAA0813107.1"/>
    <property type="molecule type" value="Genomic_DNA"/>
</dbReference>
<dbReference type="SUPFAM" id="SSF89009">
    <property type="entry name" value="GAT-like domain"/>
    <property type="match status" value="1"/>
</dbReference>
<keyword evidence="5" id="KW-0653">Protein transport</keyword>
<dbReference type="GO" id="GO:0016020">
    <property type="term" value="C:membrane"/>
    <property type="evidence" value="ECO:0007669"/>
    <property type="project" value="UniProtKB-SubCell"/>
</dbReference>
<dbReference type="OrthoDB" id="1924787at2759"/>
<dbReference type="Pfam" id="PF00790">
    <property type="entry name" value="VHS"/>
    <property type="match status" value="1"/>
</dbReference>
<evidence type="ECO:0000256" key="1">
    <source>
        <dbReference type="ARBA" id="ARBA00004170"/>
    </source>
</evidence>
<comment type="subcellular location">
    <subcellularLocation>
        <location evidence="1">Membrane</location>
        <topology evidence="1">Peripheral membrane protein</topology>
    </subcellularLocation>
</comment>
<comment type="similarity">
    <text evidence="2">Belongs to the TOM1 family.</text>
</comment>
<dbReference type="FunFam" id="1.25.40.90:FF:000038">
    <property type="entry name" value="TOM1-like protein 2"/>
    <property type="match status" value="1"/>
</dbReference>
<dbReference type="InterPro" id="IPR008942">
    <property type="entry name" value="ENTH_VHS"/>
</dbReference>
<keyword evidence="4" id="KW-0597">Phosphoprotein</keyword>
<dbReference type="PROSITE" id="PS50179">
    <property type="entry name" value="VHS"/>
    <property type="match status" value="1"/>
</dbReference>
<dbReference type="GO" id="GO:0043328">
    <property type="term" value="P:protein transport to vacuole involved in ubiquitin-dependent protein catabolic process via the multivesicular body sorting pathway"/>
    <property type="evidence" value="ECO:0007669"/>
    <property type="project" value="InterPro"/>
</dbReference>
<dbReference type="SUPFAM" id="SSF48464">
    <property type="entry name" value="ENTH/VHS domain"/>
    <property type="match status" value="1"/>
</dbReference>
<dbReference type="PANTHER" id="PTHR46646:SF1">
    <property type="entry name" value="TOM1-LIKE PROTEIN 1"/>
    <property type="match status" value="1"/>
</dbReference>
<dbReference type="InterPro" id="IPR040911">
    <property type="entry name" value="Exostosin_GT47"/>
</dbReference>
<keyword evidence="6" id="KW-0472">Membrane</keyword>
<feature type="domain" description="VHS" evidence="7">
    <location>
        <begin position="55"/>
        <end position="183"/>
    </location>
</feature>
<dbReference type="SMART" id="SM00288">
    <property type="entry name" value="VHS"/>
    <property type="match status" value="1"/>
</dbReference>
<evidence type="ECO:0000313" key="8">
    <source>
        <dbReference type="EMBL" id="CAA0813107.1"/>
    </source>
</evidence>
<proteinExistence type="inferred from homology"/>
<dbReference type="PANTHER" id="PTHR46646">
    <property type="entry name" value="TOM1-LIKE PROTEIN 1"/>
    <property type="match status" value="1"/>
</dbReference>
<sequence length="722" mass="81874">MSDNLMDKVNSLGERLKIGGSEVGQKITAGMSSMSFKMKEFFQGANQADKLVEEATAETLDEPDWATNLELCDMINHDKINSVELIRGIKKRIMLKSARVQYLSLVLLETVVKNCEKAFSEVAAERVLDEMVKLIDDPQTVVNNRSKALMLIESWGESSNELRYLPVYEETYKSLKSRGVRFPGRDNESLAPIFTPARSVSAPEPNAPLAQQLHRDIPVQTFSPEQTKEAFDVAKNSIELLNTVLTSSPQQDALQYSVGWKLELRGQARNPNVDYSFVSSLEKFLTHYSSKSPSNALGDTVRRNATERDVQIFDDLISRGEETRVYGDGSPFHSPIRVYVYDMPSKFTYDLLWLFHTTYKETANLTSNGSPVHRLIEQHSIDYWLWADLIAPESERLLKNVVRVYKQEEADLFYIPFFTTISFFLLEKQKCKALYREALRWVIDQPAWKRSEGRDHILPVHHPWSFKSVRKFMKHAIWLLPDMDSTGNWYKPGQVYLEKDLILPYVANVDLCDAKCSSESKRTTLLYFRGRLKRNAGGKIRAKLVTELSGAKDVVIEEGTAGEGGKATAQVGMRKSIFCLHPAGDTPSSARLFDAIVSGCIPVIVSDELELPFEGILDYRKIAVFVSSSDALQPGWLLSYLRTISPAQIRVKQQNLAKYSRHFLYSHPALPLGPEDLVWRMMAGKLVNVKLHIRRSQRVVEDSRSICTCECSRPNTSTIQGF</sequence>
<evidence type="ECO:0000256" key="2">
    <source>
        <dbReference type="ARBA" id="ARBA00007708"/>
    </source>
</evidence>
<dbReference type="Gene3D" id="1.25.40.90">
    <property type="match status" value="1"/>
</dbReference>
<evidence type="ECO:0000256" key="6">
    <source>
        <dbReference type="ARBA" id="ARBA00023136"/>
    </source>
</evidence>
<evidence type="ECO:0000256" key="3">
    <source>
        <dbReference type="ARBA" id="ARBA00022448"/>
    </source>
</evidence>
<accession>A0A9N7MRC0</accession>
<gene>
    <name evidence="8" type="ORF">SHERM_13666</name>
</gene>
<protein>
    <submittedName>
        <fullName evidence="8">Exostosin family protein</fullName>
    </submittedName>
</protein>
<dbReference type="AlphaFoldDB" id="A0A9N7MRC0"/>
<dbReference type="CDD" id="cd03561">
    <property type="entry name" value="VHS"/>
    <property type="match status" value="1"/>
</dbReference>
<dbReference type="GO" id="GO:0035091">
    <property type="term" value="F:phosphatidylinositol binding"/>
    <property type="evidence" value="ECO:0007669"/>
    <property type="project" value="InterPro"/>
</dbReference>
<keyword evidence="3" id="KW-0813">Transport</keyword>
<evidence type="ECO:0000259" key="7">
    <source>
        <dbReference type="PROSITE" id="PS50179"/>
    </source>
</evidence>
<reference evidence="8" key="1">
    <citation type="submission" date="2019-12" db="EMBL/GenBank/DDBJ databases">
        <authorList>
            <person name="Scholes J."/>
        </authorList>
    </citation>
    <scope>NUCLEOTIDE SEQUENCE</scope>
</reference>
<comment type="caution">
    <text evidence="8">The sequence shown here is derived from an EMBL/GenBank/DDBJ whole genome shotgun (WGS) entry which is preliminary data.</text>
</comment>
<organism evidence="8 9">
    <name type="scientific">Striga hermonthica</name>
    <name type="common">Purple witchweed</name>
    <name type="synonym">Buchnera hermonthica</name>
    <dbReference type="NCBI Taxonomy" id="68872"/>
    <lineage>
        <taxon>Eukaryota</taxon>
        <taxon>Viridiplantae</taxon>
        <taxon>Streptophyta</taxon>
        <taxon>Embryophyta</taxon>
        <taxon>Tracheophyta</taxon>
        <taxon>Spermatophyta</taxon>
        <taxon>Magnoliopsida</taxon>
        <taxon>eudicotyledons</taxon>
        <taxon>Gunneridae</taxon>
        <taxon>Pentapetalae</taxon>
        <taxon>asterids</taxon>
        <taxon>lamiids</taxon>
        <taxon>Lamiales</taxon>
        <taxon>Orobanchaceae</taxon>
        <taxon>Buchnereae</taxon>
        <taxon>Striga</taxon>
    </lineage>
</organism>
<dbReference type="Proteomes" id="UP001153555">
    <property type="component" value="Unassembled WGS sequence"/>
</dbReference>
<evidence type="ECO:0000313" key="9">
    <source>
        <dbReference type="Proteomes" id="UP001153555"/>
    </source>
</evidence>
<dbReference type="InterPro" id="IPR002014">
    <property type="entry name" value="VHS_dom"/>
</dbReference>
<evidence type="ECO:0000256" key="5">
    <source>
        <dbReference type="ARBA" id="ARBA00022927"/>
    </source>
</evidence>
<name>A0A9N7MRC0_STRHE</name>
<evidence type="ECO:0000256" key="4">
    <source>
        <dbReference type="ARBA" id="ARBA00022553"/>
    </source>
</evidence>
<dbReference type="Pfam" id="PF03016">
    <property type="entry name" value="Exostosin_GT47"/>
    <property type="match status" value="1"/>
</dbReference>
<dbReference type="InterPro" id="IPR044836">
    <property type="entry name" value="TOL_plant"/>
</dbReference>
<keyword evidence="9" id="KW-1185">Reference proteome</keyword>